<reference evidence="8" key="1">
    <citation type="submission" date="2020-11" db="EMBL/GenBank/DDBJ databases">
        <authorList>
            <consortium name="DOE Joint Genome Institute"/>
            <person name="Ahrendt S."/>
            <person name="Riley R."/>
            <person name="Andreopoulos W."/>
            <person name="Labutti K."/>
            <person name="Pangilinan J."/>
            <person name="Ruiz-Duenas F.J."/>
            <person name="Barrasa J.M."/>
            <person name="Sanchez-Garcia M."/>
            <person name="Camarero S."/>
            <person name="Miyauchi S."/>
            <person name="Serrano A."/>
            <person name="Linde D."/>
            <person name="Babiker R."/>
            <person name="Drula E."/>
            <person name="Ayuso-Fernandez I."/>
            <person name="Pacheco R."/>
            <person name="Padilla G."/>
            <person name="Ferreira P."/>
            <person name="Barriuso J."/>
            <person name="Kellner H."/>
            <person name="Castanera R."/>
            <person name="Alfaro M."/>
            <person name="Ramirez L."/>
            <person name="Pisabarro A.G."/>
            <person name="Kuo A."/>
            <person name="Tritt A."/>
            <person name="Lipzen A."/>
            <person name="He G."/>
            <person name="Yan M."/>
            <person name="Ng V."/>
            <person name="Cullen D."/>
            <person name="Martin F."/>
            <person name="Rosso M.-N."/>
            <person name="Henrissat B."/>
            <person name="Hibbett D."/>
            <person name="Martinez A.T."/>
            <person name="Grigoriev I.V."/>
        </authorList>
    </citation>
    <scope>NUCLEOTIDE SEQUENCE</scope>
    <source>
        <strain evidence="8">ATCC 90797</strain>
    </source>
</reference>
<dbReference type="InterPro" id="IPR016190">
    <property type="entry name" value="Transl_init_fac_IF2/IF5_Zn-bd"/>
</dbReference>
<gene>
    <name evidence="8" type="ORF">BDN71DRAFT_1483165</name>
</gene>
<evidence type="ECO:0000313" key="9">
    <source>
        <dbReference type="Proteomes" id="UP000807025"/>
    </source>
</evidence>
<comment type="similarity">
    <text evidence="1">Belongs to the eIF-2-beta/eIF-5 family.</text>
</comment>
<dbReference type="SUPFAM" id="SSF100966">
    <property type="entry name" value="Translation initiation factor 2 beta, aIF2beta, N-terminal domain"/>
    <property type="match status" value="1"/>
</dbReference>
<feature type="compositionally biased region" description="Gly residues" evidence="6">
    <location>
        <begin position="197"/>
        <end position="211"/>
    </location>
</feature>
<dbReference type="InterPro" id="IPR003307">
    <property type="entry name" value="W2_domain"/>
</dbReference>
<feature type="domain" description="W2" evidence="7">
    <location>
        <begin position="292"/>
        <end position="453"/>
    </location>
</feature>
<dbReference type="GO" id="GO:0005092">
    <property type="term" value="F:GDP-dissociation inhibitor activity"/>
    <property type="evidence" value="ECO:0007669"/>
    <property type="project" value="TreeGrafter"/>
</dbReference>
<dbReference type="Gene3D" id="2.20.25.350">
    <property type="match status" value="1"/>
</dbReference>
<dbReference type="GO" id="GO:0001732">
    <property type="term" value="P:formation of cytoplasmic translation initiation complex"/>
    <property type="evidence" value="ECO:0007669"/>
    <property type="project" value="TreeGrafter"/>
</dbReference>
<dbReference type="AlphaFoldDB" id="A0A9P5ZYQ5"/>
<dbReference type="SMART" id="SM00515">
    <property type="entry name" value="eIF5C"/>
    <property type="match status" value="1"/>
</dbReference>
<dbReference type="GO" id="GO:0071074">
    <property type="term" value="F:eukaryotic initiation factor eIF2 binding"/>
    <property type="evidence" value="ECO:0007669"/>
    <property type="project" value="TreeGrafter"/>
</dbReference>
<protein>
    <recommendedName>
        <fullName evidence="7">W2 domain-containing protein</fullName>
    </recommendedName>
</protein>
<keyword evidence="2" id="KW-0396">Initiation factor</keyword>
<dbReference type="GO" id="GO:0005829">
    <property type="term" value="C:cytosol"/>
    <property type="evidence" value="ECO:0007669"/>
    <property type="project" value="TreeGrafter"/>
</dbReference>
<evidence type="ECO:0000256" key="4">
    <source>
        <dbReference type="ARBA" id="ARBA00022917"/>
    </source>
</evidence>
<evidence type="ECO:0000256" key="6">
    <source>
        <dbReference type="SAM" id="MobiDB-lite"/>
    </source>
</evidence>
<accession>A0A9P5ZYQ5</accession>
<evidence type="ECO:0000256" key="5">
    <source>
        <dbReference type="ARBA" id="ARBA00023134"/>
    </source>
</evidence>
<dbReference type="FunFam" id="1.25.40.180:FF:000031">
    <property type="entry name" value="Eukaryotic translation initiation factor 5"/>
    <property type="match status" value="1"/>
</dbReference>
<dbReference type="EMBL" id="MU154576">
    <property type="protein sequence ID" value="KAF9494176.1"/>
    <property type="molecule type" value="Genomic_DNA"/>
</dbReference>
<evidence type="ECO:0000256" key="2">
    <source>
        <dbReference type="ARBA" id="ARBA00022540"/>
    </source>
</evidence>
<dbReference type="Pfam" id="PF02020">
    <property type="entry name" value="W2"/>
    <property type="match status" value="1"/>
</dbReference>
<organism evidence="8 9">
    <name type="scientific">Pleurotus eryngii</name>
    <name type="common">Boletus of the steppes</name>
    <dbReference type="NCBI Taxonomy" id="5323"/>
    <lineage>
        <taxon>Eukaryota</taxon>
        <taxon>Fungi</taxon>
        <taxon>Dikarya</taxon>
        <taxon>Basidiomycota</taxon>
        <taxon>Agaricomycotina</taxon>
        <taxon>Agaricomycetes</taxon>
        <taxon>Agaricomycetidae</taxon>
        <taxon>Agaricales</taxon>
        <taxon>Pleurotineae</taxon>
        <taxon>Pleurotaceae</taxon>
        <taxon>Pleurotus</taxon>
    </lineage>
</organism>
<dbReference type="SMART" id="SM00653">
    <property type="entry name" value="eIF2B_5"/>
    <property type="match status" value="1"/>
</dbReference>
<dbReference type="PANTHER" id="PTHR23001:SF7">
    <property type="entry name" value="EUKARYOTIC TRANSLATION INITIATION FACTOR 5"/>
    <property type="match status" value="1"/>
</dbReference>
<dbReference type="SUPFAM" id="SSF75689">
    <property type="entry name" value="Zinc-binding domain of translation initiation factor 2 beta"/>
    <property type="match status" value="1"/>
</dbReference>
<keyword evidence="3" id="KW-0547">Nucleotide-binding</keyword>
<dbReference type="GO" id="GO:0003743">
    <property type="term" value="F:translation initiation factor activity"/>
    <property type="evidence" value="ECO:0007669"/>
    <property type="project" value="UniProtKB-KW"/>
</dbReference>
<proteinExistence type="inferred from homology"/>
<name>A0A9P5ZYQ5_PLEER</name>
<dbReference type="InterPro" id="IPR002735">
    <property type="entry name" value="Transl_init_fac_IF2/IF5_dom"/>
</dbReference>
<dbReference type="Proteomes" id="UP000807025">
    <property type="component" value="Unassembled WGS sequence"/>
</dbReference>
<dbReference type="PROSITE" id="PS51363">
    <property type="entry name" value="W2"/>
    <property type="match status" value="1"/>
</dbReference>
<dbReference type="OrthoDB" id="10250831at2759"/>
<dbReference type="Gene3D" id="1.25.40.180">
    <property type="match status" value="1"/>
</dbReference>
<sequence length="453" mass="49603">MWFYLVSVESISVIQMEKNPREEFASMSGCYSPHMSSKDGRVVNIRRDVDDKFYRYRMPLLTTKIEGKGNGIKTVIPNMSDVARALSRPPTYTTKFFGCELGAQTSFDEKNDRYIVNGAHDANRLRELLDIFIDKFVLCKACKNPETELAILKVGRSEDIIRDCKACGECTGIDMRHKLTTFIVKNPPVKSKKSKKGGAGGGAADGVGGNGASPVHNGGEHGDAEGTPDGAESDDELSRRIKAEAAELNDDAALAKEDWSADTSPEAVRARQALEAGVASLVLGGGDDDASDEDVNSPYSQLGRWIGENTDDDAKALSIAIYKKAEELGIEKKHKTVFVVVQALFDADIVAQIPKYTALLAKMVTSEKHQKALLGGVERLVGISHPEMIANAGVPKILMALYQADVLDEEVITQWGTHVSKKYVDKDTSKRVRKASEPFLKWLEEADDDEEDD</sequence>
<evidence type="ECO:0000259" key="7">
    <source>
        <dbReference type="PROSITE" id="PS51363"/>
    </source>
</evidence>
<dbReference type="InterPro" id="IPR045196">
    <property type="entry name" value="IF2/IF5"/>
</dbReference>
<dbReference type="Pfam" id="PF01873">
    <property type="entry name" value="eIF-5_eIF-2B"/>
    <property type="match status" value="1"/>
</dbReference>
<keyword evidence="5" id="KW-0342">GTP-binding</keyword>
<dbReference type="PANTHER" id="PTHR23001">
    <property type="entry name" value="EUKARYOTIC TRANSLATION INITIATION FACTOR"/>
    <property type="match status" value="1"/>
</dbReference>
<dbReference type="FunFam" id="2.20.25.350:FF:000001">
    <property type="entry name" value="Eukaryotic translation initiation factor 5"/>
    <property type="match status" value="1"/>
</dbReference>
<keyword evidence="9" id="KW-1185">Reference proteome</keyword>
<dbReference type="InterPro" id="IPR016024">
    <property type="entry name" value="ARM-type_fold"/>
</dbReference>
<evidence type="ECO:0000313" key="8">
    <source>
        <dbReference type="EMBL" id="KAF9494176.1"/>
    </source>
</evidence>
<keyword evidence="4" id="KW-0648">Protein biosynthesis</keyword>
<dbReference type="GO" id="GO:0005525">
    <property type="term" value="F:GTP binding"/>
    <property type="evidence" value="ECO:0007669"/>
    <property type="project" value="UniProtKB-KW"/>
</dbReference>
<dbReference type="InterPro" id="IPR016189">
    <property type="entry name" value="Transl_init_fac_IF2/IF5_N"/>
</dbReference>
<dbReference type="Gene3D" id="3.30.30.170">
    <property type="match status" value="1"/>
</dbReference>
<comment type="caution">
    <text evidence="8">The sequence shown here is derived from an EMBL/GenBank/DDBJ whole genome shotgun (WGS) entry which is preliminary data.</text>
</comment>
<feature type="region of interest" description="Disordered" evidence="6">
    <location>
        <begin position="188"/>
        <end position="236"/>
    </location>
</feature>
<dbReference type="SUPFAM" id="SSF48371">
    <property type="entry name" value="ARM repeat"/>
    <property type="match status" value="1"/>
</dbReference>
<evidence type="ECO:0000256" key="3">
    <source>
        <dbReference type="ARBA" id="ARBA00022741"/>
    </source>
</evidence>
<evidence type="ECO:0000256" key="1">
    <source>
        <dbReference type="ARBA" id="ARBA00010397"/>
    </source>
</evidence>
<dbReference type="CDD" id="cd11561">
    <property type="entry name" value="W2_eIF5"/>
    <property type="match status" value="1"/>
</dbReference>
<dbReference type="FunFam" id="3.30.30.170:FF:000002">
    <property type="entry name" value="Eukaryotic translation initiation factor 5"/>
    <property type="match status" value="1"/>
</dbReference>